<dbReference type="OrthoDB" id="9802086at2"/>
<dbReference type="InterPro" id="IPR039910">
    <property type="entry name" value="D15-like"/>
</dbReference>
<protein>
    <recommendedName>
        <fullName evidence="8">Outer membrane protein assembly factor BamA</fullName>
    </recommendedName>
</protein>
<evidence type="ECO:0000313" key="10">
    <source>
        <dbReference type="EMBL" id="EHB91587.1"/>
    </source>
</evidence>
<keyword evidence="5" id="KW-0677">Repeat</keyword>
<keyword evidence="4" id="KW-0732">Signal</keyword>
<keyword evidence="11" id="KW-1185">Reference proteome</keyword>
<proteinExistence type="predicted"/>
<evidence type="ECO:0000313" key="11">
    <source>
        <dbReference type="Proteomes" id="UP000006008"/>
    </source>
</evidence>
<accession>G5HAH1</accession>
<evidence type="ECO:0000256" key="8">
    <source>
        <dbReference type="NCBIfam" id="TIGR03303"/>
    </source>
</evidence>
<gene>
    <name evidence="10" type="ORF">HMPREF9450_01636</name>
</gene>
<dbReference type="Gene3D" id="2.40.160.50">
    <property type="entry name" value="membrane protein fhac: a member of the omp85/tpsb transporter family"/>
    <property type="match status" value="1"/>
</dbReference>
<dbReference type="InterPro" id="IPR010827">
    <property type="entry name" value="BamA/TamA_POTRA"/>
</dbReference>
<keyword evidence="2" id="KW-1134">Transmembrane beta strand</keyword>
<dbReference type="PANTHER" id="PTHR12815:SF47">
    <property type="entry name" value="TRANSLOCATION AND ASSEMBLY MODULE SUBUNIT TAMA"/>
    <property type="match status" value="1"/>
</dbReference>
<evidence type="ECO:0000259" key="9">
    <source>
        <dbReference type="PROSITE" id="PS51779"/>
    </source>
</evidence>
<dbReference type="InterPro" id="IPR023707">
    <property type="entry name" value="OM_assembly_BamA"/>
</dbReference>
<evidence type="ECO:0000256" key="5">
    <source>
        <dbReference type="ARBA" id="ARBA00022737"/>
    </source>
</evidence>
<dbReference type="Gene3D" id="3.10.20.310">
    <property type="entry name" value="membrane protein fhac"/>
    <property type="match status" value="5"/>
</dbReference>
<dbReference type="PIRSF" id="PIRSF006076">
    <property type="entry name" value="OM_assembly_OMP85"/>
    <property type="match status" value="1"/>
</dbReference>
<keyword evidence="7" id="KW-0998">Cell outer membrane</keyword>
<comment type="subcellular location">
    <subcellularLocation>
        <location evidence="1">Membrane</location>
    </subcellularLocation>
</comment>
<evidence type="ECO:0000256" key="2">
    <source>
        <dbReference type="ARBA" id="ARBA00022452"/>
    </source>
</evidence>
<sequence>MFLAIGVGSGSAAVAQGPATAVDTTKKAGVPDAPIADYNAPKRYIVNKVTVSGVKFLDPEIIANTSGLHKGDTIMLPSDYISSAMRKMWSQRYFSDVRILAEPVGDSVNFEIYLQERPRVFKWNIVGVNKSEKSELIDKKLKLKRGSELSEFVINTNSDAIKKYFDEKGFQNAEVSVEQVNDTTVHNAVNVTFVVNKKSRVKIGKISFEGNEVFSDKRLRKTFKKTHQKGINIFRATKLKRKEYEEDKENLLDYYNSRGYRNAVIVKDSIYPINDKRIGISLTVDEGRKFYYRNVSWLGNSVYDTKTLNDMLGVVKGTAYDRKSLHKQLGIGRETNPEEMSVSSLYQNSGYLFSQIEPQEVVVGEDSVDLIIKVYEGKQARVNDVNFTGNYRVDDKVIRRELYVRPGELYDRSMLMATLRQLSQMQHFDPEKLQPNIVPVSNELVDLSFPLEEKASDKFEVSGGWGSGMFVGSVGVQLNNFSIRNLFKGNEWRPYPSGQNQQLAIKGQTNGTYYKAISLNFTEPWLGGRKPNSLTIGLYYSDETNAYYFTQKGTKHFRTIGVSAGIGRRLSWPDRYFTLYNEISYQAYNLKDWDNFLVQNGTSNIIQFKTVFGRNSVDQPIYPRQGSDFSISLSLTPPYSLFDGKNYADPNMSNEDRYRWIEFNKWLLKGKWYYPLSANRKLVLMTGVEFGYLGSYNKNKPSPFEGFDVGGDGMTGYNVYGVDIIKVRGYENGGLTPYSTNSNTYARVYNKYTVEVRYPFIMQPSSTIYGLVFAEGGNGFATWKDFDPFSIKRSVGVGIRLYLPIVGMLGFDWGYGFDNQVGSSKRHGGELHFMMGQEF</sequence>
<dbReference type="GO" id="GO:0009279">
    <property type="term" value="C:cell outer membrane"/>
    <property type="evidence" value="ECO:0007669"/>
    <property type="project" value="UniProtKB-UniRule"/>
</dbReference>
<dbReference type="NCBIfam" id="TIGR03303">
    <property type="entry name" value="OM_YaeT"/>
    <property type="match status" value="1"/>
</dbReference>
<dbReference type="EMBL" id="ADLD01000013">
    <property type="protein sequence ID" value="EHB91587.1"/>
    <property type="molecule type" value="Genomic_DNA"/>
</dbReference>
<dbReference type="AlphaFoldDB" id="G5HAH1"/>
<evidence type="ECO:0000256" key="3">
    <source>
        <dbReference type="ARBA" id="ARBA00022692"/>
    </source>
</evidence>
<dbReference type="Pfam" id="PF07244">
    <property type="entry name" value="POTRA"/>
    <property type="match status" value="4"/>
</dbReference>
<organism evidence="10 11">
    <name type="scientific">Alistipes indistinctus YIT 12060</name>
    <dbReference type="NCBI Taxonomy" id="742725"/>
    <lineage>
        <taxon>Bacteria</taxon>
        <taxon>Pseudomonadati</taxon>
        <taxon>Bacteroidota</taxon>
        <taxon>Bacteroidia</taxon>
        <taxon>Bacteroidales</taxon>
        <taxon>Rikenellaceae</taxon>
        <taxon>Alistipes</taxon>
    </lineage>
</organism>
<dbReference type="PROSITE" id="PS51779">
    <property type="entry name" value="POTRA"/>
    <property type="match status" value="1"/>
</dbReference>
<dbReference type="eggNOG" id="COG4775">
    <property type="taxonomic scope" value="Bacteria"/>
</dbReference>
<feature type="domain" description="POTRA" evidence="9">
    <location>
        <begin position="44"/>
        <end position="117"/>
    </location>
</feature>
<evidence type="ECO:0000256" key="4">
    <source>
        <dbReference type="ARBA" id="ARBA00022729"/>
    </source>
</evidence>
<dbReference type="InterPro" id="IPR000184">
    <property type="entry name" value="Bac_surfAg_D15"/>
</dbReference>
<name>G5HAH1_9BACT</name>
<reference evidence="10 11" key="1">
    <citation type="submission" date="2011-08" db="EMBL/GenBank/DDBJ databases">
        <title>The Genome Sequence of Alistipes indistinctus YIT 12060.</title>
        <authorList>
            <consortium name="The Broad Institute Genome Sequencing Platform"/>
            <person name="Earl A."/>
            <person name="Ward D."/>
            <person name="Feldgarden M."/>
            <person name="Gevers D."/>
            <person name="Morotomi M."/>
            <person name="Young S.K."/>
            <person name="Zeng Q."/>
            <person name="Gargeya S."/>
            <person name="Fitzgerald M."/>
            <person name="Haas B."/>
            <person name="Abouelleil A."/>
            <person name="Alvarado L."/>
            <person name="Arachchi H.M."/>
            <person name="Berlin A."/>
            <person name="Brown A."/>
            <person name="Chapman S.B."/>
            <person name="Chen Z."/>
            <person name="Dunbar C."/>
            <person name="Freedman E."/>
            <person name="Gearin G."/>
            <person name="Gellesch M."/>
            <person name="Goldberg J."/>
            <person name="Griggs A."/>
            <person name="Gujja S."/>
            <person name="Heiman D."/>
            <person name="Howarth C."/>
            <person name="Larson L."/>
            <person name="Lui A."/>
            <person name="MacDonald P.J.P."/>
            <person name="Montmayeur A."/>
            <person name="Murphy C."/>
            <person name="Neiman D."/>
            <person name="Pearson M."/>
            <person name="Priest M."/>
            <person name="Roberts A."/>
            <person name="Saif S."/>
            <person name="Shea T."/>
            <person name="Shenoy N."/>
            <person name="Sisk P."/>
            <person name="Stolte C."/>
            <person name="Sykes S."/>
            <person name="Wortman J."/>
            <person name="Nusbaum C."/>
            <person name="Birren B."/>
        </authorList>
    </citation>
    <scope>NUCLEOTIDE SEQUENCE [LARGE SCALE GENOMIC DNA]</scope>
    <source>
        <strain evidence="10 11">YIT 12060</strain>
    </source>
</reference>
<dbReference type="Proteomes" id="UP000006008">
    <property type="component" value="Unassembled WGS sequence"/>
</dbReference>
<evidence type="ECO:0000256" key="7">
    <source>
        <dbReference type="ARBA" id="ARBA00023237"/>
    </source>
</evidence>
<evidence type="ECO:0000256" key="6">
    <source>
        <dbReference type="ARBA" id="ARBA00023136"/>
    </source>
</evidence>
<comment type="caution">
    <text evidence="10">The sequence shown here is derived from an EMBL/GenBank/DDBJ whole genome shotgun (WGS) entry which is preliminary data.</text>
</comment>
<dbReference type="Pfam" id="PF01103">
    <property type="entry name" value="Omp85"/>
    <property type="match status" value="1"/>
</dbReference>
<dbReference type="STRING" id="742725.HMPREF9450_01636"/>
<evidence type="ECO:0000256" key="1">
    <source>
        <dbReference type="ARBA" id="ARBA00004370"/>
    </source>
</evidence>
<dbReference type="PANTHER" id="PTHR12815">
    <property type="entry name" value="SORTING AND ASSEMBLY MACHINERY SAMM50 PROTEIN FAMILY MEMBER"/>
    <property type="match status" value="1"/>
</dbReference>
<dbReference type="GO" id="GO:0071709">
    <property type="term" value="P:membrane assembly"/>
    <property type="evidence" value="ECO:0007669"/>
    <property type="project" value="InterPro"/>
</dbReference>
<dbReference type="InterPro" id="IPR034746">
    <property type="entry name" value="POTRA"/>
</dbReference>
<dbReference type="HOGENOM" id="CLU_007664_3_0_10"/>
<keyword evidence="3" id="KW-0812">Transmembrane</keyword>
<dbReference type="PATRIC" id="fig|742725.3.peg.1730"/>
<keyword evidence="6" id="KW-0472">Membrane</keyword>